<dbReference type="CDD" id="cd18795">
    <property type="entry name" value="SF2_C_Ski2"/>
    <property type="match status" value="1"/>
</dbReference>
<keyword evidence="5" id="KW-0067">ATP-binding</keyword>
<evidence type="ECO:0000256" key="11">
    <source>
        <dbReference type="SAM" id="MobiDB-lite"/>
    </source>
</evidence>
<dbReference type="Proteomes" id="UP000324241">
    <property type="component" value="Unassembled WGS sequence"/>
</dbReference>
<dbReference type="InterPro" id="IPR014001">
    <property type="entry name" value="Helicase_ATP-bd"/>
</dbReference>
<dbReference type="FunFam" id="1.10.10.10:FF:000012">
    <property type="entry name" value="U5 small nuclear ribonucleoprotein helicase"/>
    <property type="match status" value="1"/>
</dbReference>
<evidence type="ECO:0000256" key="4">
    <source>
        <dbReference type="ARBA" id="ARBA00022806"/>
    </source>
</evidence>
<dbReference type="Pfam" id="PF00270">
    <property type="entry name" value="DEAD"/>
    <property type="match status" value="1"/>
</dbReference>
<dbReference type="InterPro" id="IPR004179">
    <property type="entry name" value="Sec63-dom"/>
</dbReference>
<dbReference type="GO" id="GO:0043138">
    <property type="term" value="F:3'-5' DNA helicase activity"/>
    <property type="evidence" value="ECO:0007669"/>
    <property type="project" value="UniProtKB-EC"/>
</dbReference>
<comment type="catalytic activity">
    <reaction evidence="10">
        <text>ATP + H2O = ADP + phosphate + H(+)</text>
        <dbReference type="Rhea" id="RHEA:13065"/>
        <dbReference type="ChEBI" id="CHEBI:15377"/>
        <dbReference type="ChEBI" id="CHEBI:15378"/>
        <dbReference type="ChEBI" id="CHEBI:30616"/>
        <dbReference type="ChEBI" id="CHEBI:43474"/>
        <dbReference type="ChEBI" id="CHEBI:456216"/>
        <dbReference type="EC" id="5.6.2.4"/>
    </reaction>
</comment>
<dbReference type="RefSeq" id="XP_033429099.1">
    <property type="nucleotide sequence ID" value="XM_033567104.1"/>
</dbReference>
<dbReference type="Gene3D" id="1.10.10.10">
    <property type="entry name" value="Winged helix-like DNA-binding domain superfamily/Winged helix DNA-binding domain"/>
    <property type="match status" value="1"/>
</dbReference>
<name>A0A5M9MS65_9EURO</name>
<keyword evidence="2" id="KW-0547">Nucleotide-binding</keyword>
<dbReference type="VEuPathDB" id="FungiDB:EYZ11_000678"/>
<feature type="compositionally biased region" description="Low complexity" evidence="11">
    <location>
        <begin position="189"/>
        <end position="200"/>
    </location>
</feature>
<evidence type="ECO:0000256" key="5">
    <source>
        <dbReference type="ARBA" id="ARBA00022840"/>
    </source>
</evidence>
<feature type="region of interest" description="Disordered" evidence="11">
    <location>
        <begin position="133"/>
        <end position="207"/>
    </location>
</feature>
<feature type="compositionally biased region" description="Basic and acidic residues" evidence="11">
    <location>
        <begin position="1276"/>
        <end position="1318"/>
    </location>
</feature>
<keyword evidence="7" id="KW-0469">Meiosis</keyword>
<dbReference type="PANTHER" id="PTHR47835:SF3">
    <property type="entry name" value="HELICASE FOR MEIOSIS 1"/>
    <property type="match status" value="1"/>
</dbReference>
<feature type="region of interest" description="Disordered" evidence="11">
    <location>
        <begin position="1140"/>
        <end position="1213"/>
    </location>
</feature>
<dbReference type="GeneID" id="54325114"/>
<evidence type="ECO:0000256" key="6">
    <source>
        <dbReference type="ARBA" id="ARBA00023235"/>
    </source>
</evidence>
<evidence type="ECO:0000259" key="13">
    <source>
        <dbReference type="PROSITE" id="PS51194"/>
    </source>
</evidence>
<feature type="region of interest" description="Disordered" evidence="11">
    <location>
        <begin position="1265"/>
        <end position="1401"/>
    </location>
</feature>
<evidence type="ECO:0000256" key="2">
    <source>
        <dbReference type="ARBA" id="ARBA00022741"/>
    </source>
</evidence>
<dbReference type="InterPro" id="IPR036390">
    <property type="entry name" value="WH_DNA-bd_sf"/>
</dbReference>
<evidence type="ECO:0000256" key="7">
    <source>
        <dbReference type="ARBA" id="ARBA00023254"/>
    </source>
</evidence>
<feature type="compositionally biased region" description="Polar residues" evidence="11">
    <location>
        <begin position="137"/>
        <end position="150"/>
    </location>
</feature>
<dbReference type="SMART" id="SM00490">
    <property type="entry name" value="HELICc"/>
    <property type="match status" value="1"/>
</dbReference>
<dbReference type="PROSITE" id="PS51194">
    <property type="entry name" value="HELICASE_CTER"/>
    <property type="match status" value="1"/>
</dbReference>
<evidence type="ECO:0000313" key="15">
    <source>
        <dbReference type="Proteomes" id="UP000324241"/>
    </source>
</evidence>
<dbReference type="Gene3D" id="1.10.3380.10">
    <property type="entry name" value="Sec63 N-terminal domain-like domain"/>
    <property type="match status" value="1"/>
</dbReference>
<evidence type="ECO:0000256" key="3">
    <source>
        <dbReference type="ARBA" id="ARBA00022801"/>
    </source>
</evidence>
<dbReference type="SUPFAM" id="SSF158702">
    <property type="entry name" value="Sec63 N-terminal domain-like"/>
    <property type="match status" value="1"/>
</dbReference>
<keyword evidence="6" id="KW-0413">Isomerase</keyword>
<dbReference type="SUPFAM" id="SSF46785">
    <property type="entry name" value="Winged helix' DNA-binding domain"/>
    <property type="match status" value="1"/>
</dbReference>
<dbReference type="VEuPathDB" id="FungiDB:EYZ11_009637"/>
<dbReference type="InterPro" id="IPR011545">
    <property type="entry name" value="DEAD/DEAH_box_helicase_dom"/>
</dbReference>
<dbReference type="Pfam" id="PF02889">
    <property type="entry name" value="Sec63"/>
    <property type="match status" value="1"/>
</dbReference>
<accession>A0A5M9MS65</accession>
<gene>
    <name evidence="14" type="primary">MER3</name>
    <name evidence="14" type="ORF">ATNIH1004_002412</name>
</gene>
<feature type="domain" description="Helicase ATP-binding" evidence="12">
    <location>
        <begin position="247"/>
        <end position="421"/>
    </location>
</feature>
<dbReference type="InterPro" id="IPR057842">
    <property type="entry name" value="WH_MER3"/>
</dbReference>
<dbReference type="Pfam" id="PF23445">
    <property type="entry name" value="WHD_SNRNP200"/>
    <property type="match status" value="1"/>
</dbReference>
<evidence type="ECO:0000256" key="9">
    <source>
        <dbReference type="ARBA" id="ARBA00034808"/>
    </source>
</evidence>
<dbReference type="InterPro" id="IPR027417">
    <property type="entry name" value="P-loop_NTPase"/>
</dbReference>
<sequence>MLRKGHQHLPISGYHPSTRQGTDALSPLSQFNAKNIINQRLIEGPQSSPLASAPRRIEHEAYLPTLRSPPADDLQYDAFDLELLAQSEEPVNNQQSTLYSAENHTLFYDRLRANGPAQVSRFFRAVDSHATPHRILDSNSSDPGVRSPSSPLARFQPGGTVSLQWQKNKARRDSQTYGMESHRPEESSSRSSYEETGYSSPNKSTPFQNIPMSARGVVLVSLRELPDNYRSVFHFPVFNAVQSKCFQPVYKTDDNIVLAAPTGSGKTVVMELAICRLLNNLQNERFKVVYQAPTKSLCSERFRDWNRKFRALGLQCAELTGDTDYTQMRSVQNSQIIITTPEKWDSMTRKWKDHTRLMQMVKLFLIDEVHILKEARGATLEAVVSRMKAIGSNVRFVALSATIPNSEDIATWLGKNTTNQHVPAHREHFGEEFRPVKLQKFVYGYQSHGNDFAFDKMCSSKLPDVIATHSSTIIAGVAFHHAGLDPNDRHTVETGFLQGQISIICCTSTLAIGVNLPCHLVIIKNTVGWQDGGCREYSDLEIIQMLGRAGRPQFDDTSTAVILTRKERVGYYEKLVSGTESLESCLHLNLIDHLNAEIGLGNVTDIESAIRWLASTFLFVRLRRNPTYYHLKEGANKNDEDEMLRQICEKDIRSLRECGLIATEQLRSTQFGDAMARYYVRFETMKTFLTLKKQASTSEVLSVVAQAEEFREIRLKAGEKSLYREINRAGGIWFPIKVDLALPAHKISLLIQSELGAVDFPDSEQFQKHKFSFQQDKSFVFSHINRLIRCIIDCQITLADSVAVKNALDLARSFGAKVWDGSPLQIKQIDQVGVVTVRKLTAAGITSLEALEQTEPHRIDMILSKNPPFGMKLLGRLADFPKLRVSVKKTGRDINPGAPVKVRFKADVAFMNEKCPISFQRRPVYVCFLAETSDGRLIDFRRISASKLQSNHEITLTAEIKGPDQLIRCHVMCDDIAGTLRSAEIQADLPPSLFPGRSSSGKTVVCQNQPTQMNISRQRSNNSSQSRMDISRKADTFDYDDFIFDDLLEMDILTNTPPPDIEVPKAHPNEKPTGDISGHDESEPTRLDNGKWACNHRCKDKKLCKHFCCRDGLDKPPKASKKQSGAVSQKTDKFSQMTLSASVAKKKAPMTSSHGQQHTTNGSESLTTEQEQCPSLITFDPSSVSSDFGPGNDTSNPSVLNGDYSSDYGDDSLDDLPSPSALLLGMVVRTTSPDNGKSIRVSNAEEDMFIGDDWLFTDEPLHLTQAAPLAKSPQRSRGDGQRSVGGDKIEGSTKEALQKDALEPRNNIRDKNAQEHSDTAVLARALSLDDSGGTKRKLAATDPNQQSKDREGRPKRNKTETSTHNSSPHHQEDDDNATEQSNGGHPDRQYMDISGPSAMPADWEGIDPTLLNEFKDIIDFF</sequence>
<feature type="compositionally biased region" description="Polar residues" evidence="11">
    <location>
        <begin position="1150"/>
        <end position="1199"/>
    </location>
</feature>
<dbReference type="GO" id="GO:0051321">
    <property type="term" value="P:meiotic cell cycle"/>
    <property type="evidence" value="ECO:0007669"/>
    <property type="project" value="UniProtKB-KW"/>
</dbReference>
<evidence type="ECO:0000256" key="10">
    <source>
        <dbReference type="ARBA" id="ARBA00048988"/>
    </source>
</evidence>
<proteinExistence type="inferred from homology"/>
<feature type="compositionally biased region" description="Basic and acidic residues" evidence="11">
    <location>
        <begin position="1347"/>
        <end position="1361"/>
    </location>
</feature>
<dbReference type="Pfam" id="PF00271">
    <property type="entry name" value="Helicase_C"/>
    <property type="match status" value="1"/>
</dbReference>
<keyword evidence="4" id="KW-0347">Helicase</keyword>
<dbReference type="InterPro" id="IPR036388">
    <property type="entry name" value="WH-like_DNA-bd_sf"/>
</dbReference>
<dbReference type="Gene3D" id="3.40.50.300">
    <property type="entry name" value="P-loop containing nucleotide triphosphate hydrolases"/>
    <property type="match status" value="2"/>
</dbReference>
<protein>
    <recommendedName>
        <fullName evidence="9">DNA 3'-5' helicase</fullName>
        <ecNumber evidence="9">5.6.2.4</ecNumber>
    </recommendedName>
</protein>
<dbReference type="SMART" id="SM00487">
    <property type="entry name" value="DEXDc"/>
    <property type="match status" value="1"/>
</dbReference>
<dbReference type="EC" id="5.6.2.4" evidence="9"/>
<dbReference type="OrthoDB" id="5575at2759"/>
<dbReference type="GO" id="GO:0016787">
    <property type="term" value="F:hydrolase activity"/>
    <property type="evidence" value="ECO:0007669"/>
    <property type="project" value="UniProtKB-KW"/>
</dbReference>
<feature type="region of interest" description="Disordered" evidence="11">
    <location>
        <begin position="1"/>
        <end position="25"/>
    </location>
</feature>
<evidence type="ECO:0000256" key="1">
    <source>
        <dbReference type="ARBA" id="ARBA00010140"/>
    </source>
</evidence>
<dbReference type="EMBL" id="QUQM01000001">
    <property type="protein sequence ID" value="KAA8649738.1"/>
    <property type="molecule type" value="Genomic_DNA"/>
</dbReference>
<evidence type="ECO:0000256" key="8">
    <source>
        <dbReference type="ARBA" id="ARBA00034617"/>
    </source>
</evidence>
<evidence type="ECO:0000313" key="14">
    <source>
        <dbReference type="EMBL" id="KAA8649738.1"/>
    </source>
</evidence>
<feature type="domain" description="Helicase C-terminal" evidence="13">
    <location>
        <begin position="437"/>
        <end position="598"/>
    </location>
</feature>
<dbReference type="FunFam" id="1.10.3380.10:FF:000012">
    <property type="entry name" value="DEAD/DEAH box DNA helicase"/>
    <property type="match status" value="1"/>
</dbReference>
<feature type="compositionally biased region" description="Polar residues" evidence="11">
    <location>
        <begin position="15"/>
        <end position="25"/>
    </location>
</feature>
<dbReference type="SUPFAM" id="SSF52540">
    <property type="entry name" value="P-loop containing nucleoside triphosphate hydrolases"/>
    <property type="match status" value="2"/>
</dbReference>
<dbReference type="GO" id="GO:0005524">
    <property type="term" value="F:ATP binding"/>
    <property type="evidence" value="ECO:0007669"/>
    <property type="project" value="UniProtKB-KW"/>
</dbReference>
<organism evidence="14 15">
    <name type="scientific">Aspergillus tanneri</name>
    <dbReference type="NCBI Taxonomy" id="1220188"/>
    <lineage>
        <taxon>Eukaryota</taxon>
        <taxon>Fungi</taxon>
        <taxon>Dikarya</taxon>
        <taxon>Ascomycota</taxon>
        <taxon>Pezizomycotina</taxon>
        <taxon>Eurotiomycetes</taxon>
        <taxon>Eurotiomycetidae</taxon>
        <taxon>Eurotiales</taxon>
        <taxon>Aspergillaceae</taxon>
        <taxon>Aspergillus</taxon>
        <taxon>Aspergillus subgen. Circumdati</taxon>
    </lineage>
</organism>
<dbReference type="InterPro" id="IPR001650">
    <property type="entry name" value="Helicase_C-like"/>
</dbReference>
<comment type="similarity">
    <text evidence="1">Belongs to the helicase family. SKI2 subfamily.</text>
</comment>
<dbReference type="GO" id="GO:0003676">
    <property type="term" value="F:nucleic acid binding"/>
    <property type="evidence" value="ECO:0007669"/>
    <property type="project" value="InterPro"/>
</dbReference>
<dbReference type="VEuPathDB" id="FungiDB:EYZ11_009640"/>
<reference evidence="14 15" key="1">
    <citation type="submission" date="2019-08" db="EMBL/GenBank/DDBJ databases">
        <title>The genome sequence of a newly discovered highly antifungal drug resistant Aspergillus species, Aspergillus tanneri NIH 1004.</title>
        <authorList>
            <person name="Mounaud S."/>
            <person name="Singh I."/>
            <person name="Joardar V."/>
            <person name="Pakala S."/>
            <person name="Pakala S."/>
            <person name="Venepally P."/>
            <person name="Chung J.K."/>
            <person name="Losada L."/>
            <person name="Nierman W.C."/>
        </authorList>
    </citation>
    <scope>NUCLEOTIDE SEQUENCE [LARGE SCALE GENOMIC DNA]</scope>
    <source>
        <strain evidence="14 15">NIH1004</strain>
    </source>
</reference>
<dbReference type="InterPro" id="IPR052247">
    <property type="entry name" value="Meiotic_Crossover_Helicase"/>
</dbReference>
<dbReference type="PANTHER" id="PTHR47835">
    <property type="entry name" value="HFM1, ATP DEPENDENT DNA HELICASE HOMOLOG"/>
    <property type="match status" value="1"/>
</dbReference>
<dbReference type="PROSITE" id="PS51192">
    <property type="entry name" value="HELICASE_ATP_BIND_1"/>
    <property type="match status" value="1"/>
</dbReference>
<feature type="region of interest" description="Disordered" evidence="11">
    <location>
        <begin position="1055"/>
        <end position="1091"/>
    </location>
</feature>
<evidence type="ECO:0000259" key="12">
    <source>
        <dbReference type="PROSITE" id="PS51192"/>
    </source>
</evidence>
<keyword evidence="3" id="KW-0378">Hydrolase</keyword>
<comment type="caution">
    <text evidence="14">The sequence shown here is derived from an EMBL/GenBank/DDBJ whole genome shotgun (WGS) entry which is preliminary data.</text>
</comment>
<comment type="catalytic activity">
    <reaction evidence="8">
        <text>Couples ATP hydrolysis with the unwinding of duplex DNA by translocating in the 3'-5' direction.</text>
        <dbReference type="EC" id="5.6.2.4"/>
    </reaction>
</comment>
<dbReference type="FunFam" id="3.40.50.300:FF:000950">
    <property type="entry name" value="probable ATP-dependent DNA helicase HFM1"/>
    <property type="match status" value="1"/>
</dbReference>
<feature type="compositionally biased region" description="Basic and acidic residues" evidence="11">
    <location>
        <begin position="1062"/>
        <end position="1089"/>
    </location>
</feature>
<dbReference type="SMART" id="SM00973">
    <property type="entry name" value="Sec63"/>
    <property type="match status" value="1"/>
</dbReference>